<comment type="catalytic activity">
    <reaction evidence="11">
        <text>(6R)-5,10-methylene-5,6,7,8-tetrahydrofolate + D-alanine + H2O = 2-methylserine + (6S)-5,6,7,8-tetrahydrofolate</text>
        <dbReference type="Rhea" id="RHEA:10064"/>
        <dbReference type="ChEBI" id="CHEBI:15377"/>
        <dbReference type="ChEBI" id="CHEBI:15636"/>
        <dbReference type="ChEBI" id="CHEBI:57416"/>
        <dbReference type="ChEBI" id="CHEBI:57453"/>
        <dbReference type="ChEBI" id="CHEBI:58275"/>
        <dbReference type="EC" id="2.1.2.7"/>
    </reaction>
</comment>
<dbReference type="InterPro" id="IPR015424">
    <property type="entry name" value="PyrdxlP-dep_Trfase"/>
</dbReference>
<reference evidence="14" key="1">
    <citation type="submission" date="2020-12" db="EMBL/GenBank/DDBJ databases">
        <title>Clostridium thailandense sp. nov., a novel acetogenic bacterium isolated from peat land soil in Thailand.</title>
        <authorList>
            <person name="Chaikitkaew S."/>
            <person name="Birkeland N.K."/>
        </authorList>
    </citation>
    <scope>NUCLEOTIDE SEQUENCE</scope>
    <source>
        <strain evidence="14">DSM 17425</strain>
    </source>
</reference>
<evidence type="ECO:0000256" key="6">
    <source>
        <dbReference type="ARBA" id="ARBA00022563"/>
    </source>
</evidence>
<dbReference type="Proteomes" id="UP000622687">
    <property type="component" value="Unassembled WGS sequence"/>
</dbReference>
<dbReference type="PANTHER" id="PTHR11680:SF35">
    <property type="entry name" value="SERINE HYDROXYMETHYLTRANSFERASE 1"/>
    <property type="match status" value="1"/>
</dbReference>
<evidence type="ECO:0000256" key="5">
    <source>
        <dbReference type="ARBA" id="ARBA00022490"/>
    </source>
</evidence>
<dbReference type="Gene3D" id="3.40.640.10">
    <property type="entry name" value="Type I PLP-dependent aspartate aminotransferase-like (Major domain)"/>
    <property type="match status" value="1"/>
</dbReference>
<evidence type="ECO:0000256" key="2">
    <source>
        <dbReference type="ARBA" id="ARBA00004496"/>
    </source>
</evidence>
<dbReference type="GO" id="GO:0030170">
    <property type="term" value="F:pyridoxal phosphate binding"/>
    <property type="evidence" value="ECO:0007669"/>
    <property type="project" value="UniProtKB-UniRule"/>
</dbReference>
<evidence type="ECO:0000256" key="1">
    <source>
        <dbReference type="ARBA" id="ARBA00001933"/>
    </source>
</evidence>
<dbReference type="NCBIfam" id="NF000586">
    <property type="entry name" value="PRK00011.1"/>
    <property type="match status" value="1"/>
</dbReference>
<keyword evidence="5 11" id="KW-0963">Cytoplasm</keyword>
<comment type="subunit">
    <text evidence="4 11">Homodimer.</text>
</comment>
<keyword evidence="15" id="KW-1185">Reference proteome</keyword>
<feature type="binding site" evidence="11">
    <location>
        <begin position="122"/>
        <end position="124"/>
    </location>
    <ligand>
        <name>(6S)-5,6,7,8-tetrahydrofolate</name>
        <dbReference type="ChEBI" id="CHEBI:57453"/>
    </ligand>
</feature>
<comment type="cofactor">
    <cofactor evidence="1 11 12">
        <name>pyridoxal 5'-phosphate</name>
        <dbReference type="ChEBI" id="CHEBI:597326"/>
    </cofactor>
</comment>
<dbReference type="GO" id="GO:0005829">
    <property type="term" value="C:cytosol"/>
    <property type="evidence" value="ECO:0007669"/>
    <property type="project" value="TreeGrafter"/>
</dbReference>
<sequence length="419" mass="46449">MLKTVRESDRELYEIIKEEYGRQKTGIEMIASESYVPIEIMEIQGSILTNKTMEGFPGNRFHAGHQFIDKMETLGIERAKALFKAGHANIQPHCGSNANQSVYVAILKPGDTVMGMRLDQGGHLTHGSKVNFSGKTYNFISYGLNKETELIDYEELERLAKEHKPKLIVAGASAYPRFIDYERISKIAKSVNAYFMVDIAHVAGLVAAGVHPSPVPYADFVTSTTTKTLAGARGGFALCKEEYAKQLDKATFPGAQGSAHLHIMAAKAFTFKRAATEDFRDLMRQVVKNAQKLGEVLQEKGFRLVTGGTDNHLLLVDLRPKKLTGVEFEKALDYVGISVNKNMIPFDPEKAMVTSGVRIGATAMTTKGMKEKEMEIIGELINEVAENINDNKALDSIKERVTKLGAQFPLQYPEYFEAE</sequence>
<evidence type="ECO:0000256" key="12">
    <source>
        <dbReference type="PIRSR" id="PIRSR000412-50"/>
    </source>
</evidence>
<comment type="caution">
    <text evidence="11">Lacks conserved residue(s) required for the propagation of feature annotation.</text>
</comment>
<dbReference type="EMBL" id="JAEEGB010000024">
    <property type="protein sequence ID" value="MBI6874306.1"/>
    <property type="molecule type" value="Genomic_DNA"/>
</dbReference>
<dbReference type="AlphaFoldDB" id="A0A934M7W1"/>
<name>A0A934M7W1_9CLOT</name>
<keyword evidence="7" id="KW-0028">Amino-acid biosynthesis</keyword>
<evidence type="ECO:0000256" key="9">
    <source>
        <dbReference type="ARBA" id="ARBA00022898"/>
    </source>
</evidence>
<evidence type="ECO:0000256" key="11">
    <source>
        <dbReference type="HAMAP-Rule" id="MF_00051"/>
    </source>
</evidence>
<accession>A0A934M7W1</accession>
<dbReference type="InterPro" id="IPR049943">
    <property type="entry name" value="Ser_HO-MeTrfase-like"/>
</dbReference>
<dbReference type="InterPro" id="IPR039429">
    <property type="entry name" value="SHMT-like_dom"/>
</dbReference>
<evidence type="ECO:0000259" key="13">
    <source>
        <dbReference type="Pfam" id="PF00464"/>
    </source>
</evidence>
<dbReference type="Gene3D" id="3.90.1150.10">
    <property type="entry name" value="Aspartate Aminotransferase, domain 1"/>
    <property type="match status" value="1"/>
</dbReference>
<dbReference type="HAMAP" id="MF_00051">
    <property type="entry name" value="SHMT"/>
    <property type="match status" value="1"/>
</dbReference>
<dbReference type="CDD" id="cd00378">
    <property type="entry name" value="SHMT"/>
    <property type="match status" value="1"/>
</dbReference>
<dbReference type="EC" id="2.1.2.7" evidence="11"/>
<dbReference type="PANTHER" id="PTHR11680">
    <property type="entry name" value="SERINE HYDROXYMETHYLTRANSFERASE"/>
    <property type="match status" value="1"/>
</dbReference>
<comment type="pathway">
    <text evidence="11">One-carbon metabolism; tetrahydrofolate interconversion.</text>
</comment>
<dbReference type="PIRSF" id="PIRSF000412">
    <property type="entry name" value="SHMT"/>
    <property type="match status" value="1"/>
</dbReference>
<evidence type="ECO:0000313" key="15">
    <source>
        <dbReference type="Proteomes" id="UP000622687"/>
    </source>
</evidence>
<feature type="binding site" evidence="11">
    <location>
        <position position="118"/>
    </location>
    <ligand>
        <name>(6S)-5,6,7,8-tetrahydrofolate</name>
        <dbReference type="ChEBI" id="CHEBI:57453"/>
    </ligand>
</feature>
<feature type="site" description="Plays an important role in substrate specificity" evidence="11">
    <location>
        <position position="226"/>
    </location>
</feature>
<dbReference type="InterPro" id="IPR015422">
    <property type="entry name" value="PyrdxlP-dep_Trfase_small"/>
</dbReference>
<dbReference type="GO" id="GO:0019264">
    <property type="term" value="P:glycine biosynthetic process from serine"/>
    <property type="evidence" value="ECO:0007669"/>
    <property type="project" value="InterPro"/>
</dbReference>
<evidence type="ECO:0000313" key="14">
    <source>
        <dbReference type="EMBL" id="MBI6874306.1"/>
    </source>
</evidence>
<dbReference type="FunFam" id="3.40.640.10:FF:000001">
    <property type="entry name" value="Serine hydroxymethyltransferase"/>
    <property type="match status" value="1"/>
</dbReference>
<dbReference type="Pfam" id="PF00464">
    <property type="entry name" value="SHMT"/>
    <property type="match status" value="1"/>
</dbReference>
<feature type="domain" description="Serine hydroxymethyltransferase-like" evidence="13">
    <location>
        <begin position="6"/>
        <end position="381"/>
    </location>
</feature>
<comment type="subcellular location">
    <subcellularLocation>
        <location evidence="2 11">Cytoplasm</location>
    </subcellularLocation>
</comment>
<evidence type="ECO:0000256" key="4">
    <source>
        <dbReference type="ARBA" id="ARBA00011738"/>
    </source>
</evidence>
<organism evidence="14 15">
    <name type="scientific">Clostridium aciditolerans</name>
    <dbReference type="NCBI Taxonomy" id="339861"/>
    <lineage>
        <taxon>Bacteria</taxon>
        <taxon>Bacillati</taxon>
        <taxon>Bacillota</taxon>
        <taxon>Clostridia</taxon>
        <taxon>Eubacteriales</taxon>
        <taxon>Clostridiaceae</taxon>
        <taxon>Clostridium</taxon>
    </lineage>
</organism>
<keyword evidence="6 11" id="KW-0554">One-carbon metabolism</keyword>
<dbReference type="GO" id="GO:0004372">
    <property type="term" value="F:glycine hydroxymethyltransferase activity"/>
    <property type="evidence" value="ECO:0007669"/>
    <property type="project" value="InterPro"/>
</dbReference>
<feature type="modified residue" description="N6-(pyridoxal phosphate)lysine" evidence="11 12">
    <location>
        <position position="227"/>
    </location>
</feature>
<evidence type="ECO:0000256" key="10">
    <source>
        <dbReference type="ARBA" id="ARBA00054606"/>
    </source>
</evidence>
<evidence type="ECO:0000256" key="7">
    <source>
        <dbReference type="ARBA" id="ARBA00022605"/>
    </source>
</evidence>
<evidence type="ECO:0000256" key="3">
    <source>
        <dbReference type="ARBA" id="ARBA00006376"/>
    </source>
</evidence>
<dbReference type="GO" id="GO:0035999">
    <property type="term" value="P:tetrahydrofolate interconversion"/>
    <property type="evidence" value="ECO:0007669"/>
    <property type="project" value="UniProtKB-UniRule"/>
</dbReference>
<gene>
    <name evidence="11" type="primary">mshmt</name>
    <name evidence="14" type="ORF">I6U51_16665</name>
</gene>
<dbReference type="InterPro" id="IPR015421">
    <property type="entry name" value="PyrdxlP-dep_Trfase_major"/>
</dbReference>
<comment type="similarity">
    <text evidence="3 11">Belongs to the SHMT family.</text>
</comment>
<keyword evidence="8 11" id="KW-0808">Transferase</keyword>
<evidence type="ECO:0000256" key="8">
    <source>
        <dbReference type="ARBA" id="ARBA00022679"/>
    </source>
</evidence>
<comment type="function">
    <text evidence="10">Catalyzes the reversible interconversion of serine and glycine with tetrahydrofolate (THF) serving as the one-carbon carrier. This reaction serves as the major source of one-carbon groups required for the biosynthesis of purines, thymidylate, methionine, and other important biomolecules. Also exhibits THF-independent aldolase activity toward beta-hydroxyamino acids, producing glycine and aldehydes, via a retro-aldol mechanism. Thus, is able to catalyze the cleavage of L-allo-threonine.</text>
</comment>
<dbReference type="GO" id="GO:0050413">
    <property type="term" value="F:D-alanine 2-hydroxymethyltransferase activity"/>
    <property type="evidence" value="ECO:0007669"/>
    <property type="project" value="UniProtKB-EC"/>
</dbReference>
<dbReference type="SUPFAM" id="SSF53383">
    <property type="entry name" value="PLP-dependent transferases"/>
    <property type="match status" value="1"/>
</dbReference>
<protein>
    <recommendedName>
        <fullName evidence="11">2-methylserine hydroxymethyltransferase</fullName>
        <shortName evidence="11">MSHMT</shortName>
        <ecNumber evidence="11">2.1.2.7</ecNumber>
    </recommendedName>
    <alternativeName>
        <fullName evidence="11">Alpha-methylserine hydroxymethyltransferase</fullName>
    </alternativeName>
    <alternativeName>
        <fullName evidence="11">D-alanine 2-hydroxymethyltransferase</fullName>
    </alternativeName>
</protein>
<dbReference type="InterPro" id="IPR001085">
    <property type="entry name" value="Ser_HO-MeTrfase"/>
</dbReference>
<comment type="caution">
    <text evidence="14">The sequence shown here is derived from an EMBL/GenBank/DDBJ whole genome shotgun (WGS) entry which is preliminary data.</text>
</comment>
<comment type="function">
    <text evidence="11">Catalyzes the reversible interconversion of alpha-methyl-L-serine to D-alanine with tetrahydrofolate (THF) serving as the one-carbon carrier.</text>
</comment>
<proteinExistence type="inferred from homology"/>
<feature type="binding site" evidence="11">
    <location>
        <position position="241"/>
    </location>
    <ligand>
        <name>(6S)-5,6,7,8-tetrahydrofolate</name>
        <dbReference type="ChEBI" id="CHEBI:57453"/>
    </ligand>
</feature>
<keyword evidence="9 11" id="KW-0663">Pyridoxal phosphate</keyword>